<evidence type="ECO:0000313" key="1">
    <source>
        <dbReference type="EMBL" id="CAG8771097.1"/>
    </source>
</evidence>
<gene>
    <name evidence="1" type="ORF">RFULGI_LOCUS15064</name>
</gene>
<accession>A0A9N9JBM8</accession>
<comment type="caution">
    <text evidence="1">The sequence shown here is derived from an EMBL/GenBank/DDBJ whole genome shotgun (WGS) entry which is preliminary data.</text>
</comment>
<protein>
    <submittedName>
        <fullName evidence="1">16577_t:CDS:1</fullName>
    </submittedName>
</protein>
<evidence type="ECO:0000313" key="2">
    <source>
        <dbReference type="Proteomes" id="UP000789396"/>
    </source>
</evidence>
<dbReference type="AlphaFoldDB" id="A0A9N9JBM8"/>
<dbReference type="EMBL" id="CAJVPZ010046529">
    <property type="protein sequence ID" value="CAG8771097.1"/>
    <property type="molecule type" value="Genomic_DNA"/>
</dbReference>
<name>A0A9N9JBM8_9GLOM</name>
<sequence>MSQKSENLIDTITSSSTDIATSSLAYLNKKQKTDDSNFNEIWAFYQQEPNKDNRYYKATCFYCSIFWKCEKLQTMKAYLANYYSKCSEDI</sequence>
<reference evidence="1" key="1">
    <citation type="submission" date="2021-06" db="EMBL/GenBank/DDBJ databases">
        <authorList>
            <person name="Kallberg Y."/>
            <person name="Tangrot J."/>
            <person name="Rosling A."/>
        </authorList>
    </citation>
    <scope>NUCLEOTIDE SEQUENCE</scope>
    <source>
        <strain evidence="1">IN212</strain>
    </source>
</reference>
<dbReference type="OrthoDB" id="2443898at2759"/>
<organism evidence="1 2">
    <name type="scientific">Racocetra fulgida</name>
    <dbReference type="NCBI Taxonomy" id="60492"/>
    <lineage>
        <taxon>Eukaryota</taxon>
        <taxon>Fungi</taxon>
        <taxon>Fungi incertae sedis</taxon>
        <taxon>Mucoromycota</taxon>
        <taxon>Glomeromycotina</taxon>
        <taxon>Glomeromycetes</taxon>
        <taxon>Diversisporales</taxon>
        <taxon>Gigasporaceae</taxon>
        <taxon>Racocetra</taxon>
    </lineage>
</organism>
<proteinExistence type="predicted"/>
<feature type="non-terminal residue" evidence="1">
    <location>
        <position position="90"/>
    </location>
</feature>
<keyword evidence="2" id="KW-1185">Reference proteome</keyword>
<dbReference type="Proteomes" id="UP000789396">
    <property type="component" value="Unassembled WGS sequence"/>
</dbReference>